<reference evidence="2 3" key="1">
    <citation type="journal article" date="2014" name="Genome Announc.">
        <title>Complete genome sequence of Magnetospirillum gryphiswaldense MSR-1.</title>
        <authorList>
            <person name="Wang X."/>
            <person name="Wang Q."/>
            <person name="Zhang W."/>
            <person name="Wang Y."/>
            <person name="Li L."/>
            <person name="Wen T."/>
            <person name="Zhang T."/>
            <person name="Zhang Y."/>
            <person name="Xu J."/>
            <person name="Hu J."/>
            <person name="Li S."/>
            <person name="Liu L."/>
            <person name="Liu J."/>
            <person name="Jiang W."/>
            <person name="Tian J."/>
            <person name="Li Y."/>
            <person name="Schuler D."/>
            <person name="Wang L."/>
            <person name="Li J."/>
        </authorList>
    </citation>
    <scope>NUCLEOTIDE SEQUENCE [LARGE SCALE GENOMIC DNA]</scope>
    <source>
        <strain evidence="3">DSM 6361 / JCM 21280 / NBRC 15271 / MSR-1</strain>
    </source>
</reference>
<name>V6F580_MAGGM</name>
<dbReference type="STRING" id="1430440.MGMSRv2__3394"/>
<dbReference type="AlphaFoldDB" id="V6F580"/>
<dbReference type="KEGG" id="mgy:MGMSRv2__3394"/>
<protein>
    <submittedName>
        <fullName evidence="2">Glycosyltransferase</fullName>
    </submittedName>
</protein>
<accession>V6F580</accession>
<feature type="domain" description="Glycosyl transferase family 1" evidence="1">
    <location>
        <begin position="215"/>
        <end position="368"/>
    </location>
</feature>
<dbReference type="PANTHER" id="PTHR12526:SF635">
    <property type="entry name" value="GLYCOSYL TRANSFERASE GROUP 1"/>
    <property type="match status" value="1"/>
</dbReference>
<dbReference type="GO" id="GO:0016757">
    <property type="term" value="F:glycosyltransferase activity"/>
    <property type="evidence" value="ECO:0007669"/>
    <property type="project" value="InterPro"/>
</dbReference>
<dbReference type="PANTHER" id="PTHR12526">
    <property type="entry name" value="GLYCOSYLTRANSFERASE"/>
    <property type="match status" value="1"/>
</dbReference>
<dbReference type="EMBL" id="HG794546">
    <property type="protein sequence ID" value="CDL00609.1"/>
    <property type="molecule type" value="Genomic_DNA"/>
</dbReference>
<dbReference type="eggNOG" id="COG0438">
    <property type="taxonomic scope" value="Bacteria"/>
</dbReference>
<keyword evidence="3" id="KW-1185">Reference proteome</keyword>
<organism evidence="2 3">
    <name type="scientific">Magnetospirillum gryphiswaldense (strain DSM 6361 / JCM 21280 / NBRC 15271 / MSR-1)</name>
    <dbReference type="NCBI Taxonomy" id="431944"/>
    <lineage>
        <taxon>Bacteria</taxon>
        <taxon>Pseudomonadati</taxon>
        <taxon>Pseudomonadota</taxon>
        <taxon>Alphaproteobacteria</taxon>
        <taxon>Rhodospirillales</taxon>
        <taxon>Rhodospirillaceae</taxon>
        <taxon>Magnetospirillum</taxon>
    </lineage>
</organism>
<dbReference type="CDD" id="cd03801">
    <property type="entry name" value="GT4_PimA-like"/>
    <property type="match status" value="1"/>
</dbReference>
<proteinExistence type="predicted"/>
<dbReference type="InterPro" id="IPR001296">
    <property type="entry name" value="Glyco_trans_1"/>
</dbReference>
<evidence type="ECO:0000313" key="2">
    <source>
        <dbReference type="EMBL" id="CDL00609.1"/>
    </source>
</evidence>
<gene>
    <name evidence="2" type="ordered locus">MGMSRv2__3394</name>
</gene>
<dbReference type="Pfam" id="PF00534">
    <property type="entry name" value="Glycos_transf_1"/>
    <property type="match status" value="1"/>
</dbReference>
<dbReference type="HOGENOM" id="CLU_009583_2_5_5"/>
<sequence>MAQRTLIITLPPFEGGVPAKTRLLAQELAARGHQITIAYYAPLSSHRHLSPPPWSLRCPRTEAGRCFDDECAAIAVGCRWAELEFPYYLDSPRWRALIDAHDRHVAVGGTVLVSNPLRTAEVPHLVWCASDMLGDRLDRRRAMAWPRRLIDRTIVGPVQAAMERRILAGTGHIVTVGHHALGIFRRLGFPMDRAGIMPIPTDPDLYRPATTEAEAGIIGFAGRANDPRKNLGLLVRAIVIAHGRDPRIRLRLTGQPDPSTAAMIRSLGAHALVQWQGVLPRRDLPGFYAGLDVFALPSAQEGFGIVGIEAMACGVPVVSTRCGGPQDYVQDGETGVLVDSTAQAMAEALLRLVADRALRHRLGRAARHLAETRYSPACFRKALEENWHAVWGEQP</sequence>
<evidence type="ECO:0000259" key="1">
    <source>
        <dbReference type="Pfam" id="PF00534"/>
    </source>
</evidence>
<dbReference type="Proteomes" id="UP000018922">
    <property type="component" value="Chromosome I"/>
</dbReference>
<evidence type="ECO:0000313" key="3">
    <source>
        <dbReference type="Proteomes" id="UP000018922"/>
    </source>
</evidence>
<dbReference type="SUPFAM" id="SSF53756">
    <property type="entry name" value="UDP-Glycosyltransferase/glycogen phosphorylase"/>
    <property type="match status" value="1"/>
</dbReference>
<dbReference type="Gene3D" id="3.40.50.2000">
    <property type="entry name" value="Glycogen Phosphorylase B"/>
    <property type="match status" value="2"/>
</dbReference>